<evidence type="ECO:0000256" key="10">
    <source>
        <dbReference type="HAMAP-Rule" id="MF_01043"/>
    </source>
</evidence>
<evidence type="ECO:0000256" key="3">
    <source>
        <dbReference type="ARBA" id="ARBA00022679"/>
    </source>
</evidence>
<keyword evidence="8 10" id="KW-0594">Phospholipid biosynthesis</keyword>
<feature type="transmembrane region" description="Helical" evidence="10">
    <location>
        <begin position="6"/>
        <end position="23"/>
    </location>
</feature>
<dbReference type="EMBL" id="CP155620">
    <property type="protein sequence ID" value="XBJ28740.1"/>
    <property type="molecule type" value="Genomic_DNA"/>
</dbReference>
<reference evidence="11" key="1">
    <citation type="submission" date="2024-05" db="EMBL/GenBank/DDBJ databases">
        <title>Campylobacter coli isolated from environmental waters in Slovenia.</title>
        <authorList>
            <person name="Zautner A.E."/>
            <person name="Bunk B."/>
            <person name="Riedel T."/>
            <person name="Sproeer C."/>
        </authorList>
    </citation>
    <scope>NUCLEOTIDE SEQUENCE</scope>
    <source>
        <strain evidence="11">CCS1377</strain>
    </source>
</reference>
<keyword evidence="2 10" id="KW-0444">Lipid biosynthesis</keyword>
<dbReference type="GO" id="GO:0005886">
    <property type="term" value="C:plasma membrane"/>
    <property type="evidence" value="ECO:0007669"/>
    <property type="project" value="UniProtKB-SubCell"/>
</dbReference>
<dbReference type="PANTHER" id="PTHR30309:SF0">
    <property type="entry name" value="GLYCEROL-3-PHOSPHATE ACYLTRANSFERASE-RELATED"/>
    <property type="match status" value="1"/>
</dbReference>
<feature type="transmembrane region" description="Helical" evidence="10">
    <location>
        <begin position="144"/>
        <end position="163"/>
    </location>
</feature>
<name>A0AAU7E5D1_9BACT</name>
<evidence type="ECO:0000256" key="7">
    <source>
        <dbReference type="ARBA" id="ARBA00023136"/>
    </source>
</evidence>
<keyword evidence="7 10" id="KW-0472">Membrane</keyword>
<evidence type="ECO:0000256" key="8">
    <source>
        <dbReference type="ARBA" id="ARBA00023209"/>
    </source>
</evidence>
<keyword evidence="11" id="KW-0012">Acyltransferase</keyword>
<dbReference type="PANTHER" id="PTHR30309">
    <property type="entry name" value="INNER MEMBRANE PROTEIN YGIH"/>
    <property type="match status" value="1"/>
</dbReference>
<comment type="similarity">
    <text evidence="10">Belongs to the PlsY family.</text>
</comment>
<evidence type="ECO:0000256" key="6">
    <source>
        <dbReference type="ARBA" id="ARBA00023098"/>
    </source>
</evidence>
<accession>A0AAU7E5D1</accession>
<evidence type="ECO:0000256" key="9">
    <source>
        <dbReference type="ARBA" id="ARBA00023264"/>
    </source>
</evidence>
<keyword evidence="9 10" id="KW-1208">Phospholipid metabolism</keyword>
<organism evidence="11">
    <name type="scientific">Campylobacter sp. CCS1377</name>
    <dbReference type="NCBI Taxonomy" id="3158229"/>
    <lineage>
        <taxon>Bacteria</taxon>
        <taxon>Pseudomonadati</taxon>
        <taxon>Campylobacterota</taxon>
        <taxon>Epsilonproteobacteria</taxon>
        <taxon>Campylobacterales</taxon>
        <taxon>Campylobacteraceae</taxon>
        <taxon>Campylobacter</taxon>
    </lineage>
</organism>
<dbReference type="NCBIfam" id="TIGR00023">
    <property type="entry name" value="glycerol-3-phosphate 1-O-acyltransferase PlsY"/>
    <property type="match status" value="1"/>
</dbReference>
<dbReference type="HAMAP" id="MF_01043">
    <property type="entry name" value="PlsY"/>
    <property type="match status" value="1"/>
</dbReference>
<dbReference type="SMART" id="SM01207">
    <property type="entry name" value="G3P_acyltransf"/>
    <property type="match status" value="1"/>
</dbReference>
<dbReference type="InterPro" id="IPR003811">
    <property type="entry name" value="G3P_acylTferase_PlsY"/>
</dbReference>
<comment type="catalytic activity">
    <reaction evidence="10">
        <text>an acyl phosphate + sn-glycerol 3-phosphate = a 1-acyl-sn-glycero-3-phosphate + phosphate</text>
        <dbReference type="Rhea" id="RHEA:34075"/>
        <dbReference type="ChEBI" id="CHEBI:43474"/>
        <dbReference type="ChEBI" id="CHEBI:57597"/>
        <dbReference type="ChEBI" id="CHEBI:57970"/>
        <dbReference type="ChEBI" id="CHEBI:59918"/>
        <dbReference type="EC" id="2.3.1.275"/>
    </reaction>
</comment>
<protein>
    <recommendedName>
        <fullName evidence="10">Glycerol-3-phosphate acyltransferase</fullName>
    </recommendedName>
    <alternativeName>
        <fullName evidence="10">Acyl-PO4 G3P acyltransferase</fullName>
    </alternativeName>
    <alternativeName>
        <fullName evidence="10">Acyl-phosphate--glycerol-3-phosphate acyltransferase</fullName>
    </alternativeName>
    <alternativeName>
        <fullName evidence="10">G3P acyltransferase</fullName>
        <shortName evidence="10">GPAT</shortName>
        <ecNumber evidence="10">2.3.1.275</ecNumber>
    </alternativeName>
    <alternativeName>
        <fullName evidence="10">Lysophosphatidic acid synthase</fullName>
        <shortName evidence="10">LPA synthase</shortName>
    </alternativeName>
</protein>
<keyword evidence="1 10" id="KW-1003">Cell membrane</keyword>
<keyword evidence="5 10" id="KW-1133">Transmembrane helix</keyword>
<dbReference type="Pfam" id="PF02660">
    <property type="entry name" value="G3P_acyltransf"/>
    <property type="match status" value="1"/>
</dbReference>
<comment type="pathway">
    <text evidence="10">Lipid metabolism; phospholipid metabolism.</text>
</comment>
<dbReference type="GO" id="GO:0008654">
    <property type="term" value="P:phospholipid biosynthetic process"/>
    <property type="evidence" value="ECO:0007669"/>
    <property type="project" value="UniProtKB-UniRule"/>
</dbReference>
<keyword evidence="4 10" id="KW-0812">Transmembrane</keyword>
<sequence length="203" mass="22244">MENLILYALAYLLGSIPFGLILAKKFAKIKITDLGSKSIGATNVLRVVKEIDPILAKKLAIATIILDFAKAALPLLLMKYLGLSDGILWTFGILCVFGHCYSVYLLFEGGKGVATGAGVMAIMLPLELLSAFIVWFIVGKVFKISSLASLFALVVFVTTSFIYHYNMPIIDTHAPVIIIAFIVLYKHSSNIKRLVCKKECKVI</sequence>
<evidence type="ECO:0000256" key="2">
    <source>
        <dbReference type="ARBA" id="ARBA00022516"/>
    </source>
</evidence>
<gene>
    <name evidence="10 11" type="primary">plsY</name>
    <name evidence="11" type="ORF">AAH949_06475</name>
</gene>
<feature type="transmembrane region" description="Helical" evidence="10">
    <location>
        <begin position="119"/>
        <end position="138"/>
    </location>
</feature>
<evidence type="ECO:0000313" key="11">
    <source>
        <dbReference type="EMBL" id="XBJ28740.1"/>
    </source>
</evidence>
<dbReference type="EC" id="2.3.1.275" evidence="10"/>
<evidence type="ECO:0000256" key="5">
    <source>
        <dbReference type="ARBA" id="ARBA00022989"/>
    </source>
</evidence>
<proteinExistence type="inferred from homology"/>
<comment type="function">
    <text evidence="10">Catalyzes the transfer of an acyl group from acyl-phosphate (acyl-PO(4)) to glycerol-3-phosphate (G3P) to form lysophosphatidic acid (LPA). This enzyme utilizes acyl-phosphate as fatty acyl donor, but not acyl-CoA or acyl-ACP.</text>
</comment>
<comment type="subunit">
    <text evidence="10">Probably interacts with PlsX.</text>
</comment>
<feature type="transmembrane region" description="Helical" evidence="10">
    <location>
        <begin position="87"/>
        <end position="107"/>
    </location>
</feature>
<evidence type="ECO:0000256" key="1">
    <source>
        <dbReference type="ARBA" id="ARBA00022475"/>
    </source>
</evidence>
<dbReference type="GO" id="GO:0043772">
    <property type="term" value="F:acyl-phosphate glycerol-3-phosphate acyltransferase activity"/>
    <property type="evidence" value="ECO:0007669"/>
    <property type="project" value="UniProtKB-UniRule"/>
</dbReference>
<dbReference type="RefSeq" id="WP_348518281.1">
    <property type="nucleotide sequence ID" value="NZ_CP155620.1"/>
</dbReference>
<comment type="subcellular location">
    <subcellularLocation>
        <location evidence="10">Cell membrane</location>
        <topology evidence="10">Multi-pass membrane protein</topology>
    </subcellularLocation>
</comment>
<dbReference type="AlphaFoldDB" id="A0AAU7E5D1"/>
<evidence type="ECO:0000256" key="4">
    <source>
        <dbReference type="ARBA" id="ARBA00022692"/>
    </source>
</evidence>
<keyword evidence="6 10" id="KW-0443">Lipid metabolism</keyword>
<keyword evidence="3 10" id="KW-0808">Transferase</keyword>